<accession>A0A430L999</accession>
<protein>
    <submittedName>
        <fullName evidence="1">Uncharacterized protein</fullName>
    </submittedName>
</protein>
<gene>
    <name evidence="1" type="ORF">BHE90_013275</name>
</gene>
<organism evidence="1 2">
    <name type="scientific">Fusarium euwallaceae</name>
    <dbReference type="NCBI Taxonomy" id="1147111"/>
    <lineage>
        <taxon>Eukaryota</taxon>
        <taxon>Fungi</taxon>
        <taxon>Dikarya</taxon>
        <taxon>Ascomycota</taxon>
        <taxon>Pezizomycotina</taxon>
        <taxon>Sordariomycetes</taxon>
        <taxon>Hypocreomycetidae</taxon>
        <taxon>Hypocreales</taxon>
        <taxon>Nectriaceae</taxon>
        <taxon>Fusarium</taxon>
        <taxon>Fusarium solani species complex</taxon>
    </lineage>
</organism>
<proteinExistence type="predicted"/>
<name>A0A430L999_9HYPO</name>
<keyword evidence="2" id="KW-1185">Reference proteome</keyword>
<sequence>MRKGKGPSTHRTDAPEIWLPLTSLRKEQGRSLVRPQSTSTRDEPLACSLLTARDNIAEELTSLGTLN</sequence>
<reference evidence="1 2" key="1">
    <citation type="submission" date="2017-06" db="EMBL/GenBank/DDBJ databases">
        <title>Comparative genomic analysis of Ambrosia Fusariam Clade fungi.</title>
        <authorList>
            <person name="Stajich J.E."/>
            <person name="Carrillo J."/>
            <person name="Kijimoto T."/>
            <person name="Eskalen A."/>
            <person name="O'Donnell K."/>
            <person name="Kasson M."/>
        </authorList>
    </citation>
    <scope>NUCLEOTIDE SEQUENCE [LARGE SCALE GENOMIC DNA]</scope>
    <source>
        <strain evidence="1 2">UCR1854</strain>
    </source>
</reference>
<dbReference type="Proteomes" id="UP000287124">
    <property type="component" value="Unassembled WGS sequence"/>
</dbReference>
<dbReference type="AlphaFoldDB" id="A0A430L999"/>
<evidence type="ECO:0000313" key="1">
    <source>
        <dbReference type="EMBL" id="RTE72316.1"/>
    </source>
</evidence>
<evidence type="ECO:0000313" key="2">
    <source>
        <dbReference type="Proteomes" id="UP000287124"/>
    </source>
</evidence>
<dbReference type="EMBL" id="MIKF01000320">
    <property type="protein sequence ID" value="RTE72316.1"/>
    <property type="molecule type" value="Genomic_DNA"/>
</dbReference>
<comment type="caution">
    <text evidence="1">The sequence shown here is derived from an EMBL/GenBank/DDBJ whole genome shotgun (WGS) entry which is preliminary data.</text>
</comment>